<dbReference type="GO" id="GO:0003995">
    <property type="term" value="F:acyl-CoA dehydrogenase activity"/>
    <property type="evidence" value="ECO:0007669"/>
    <property type="project" value="UniProtKB-ARBA"/>
</dbReference>
<feature type="domain" description="Acyl-CoA dehydrogenase/oxidase N-terminal" evidence="1">
    <location>
        <begin position="34"/>
        <end position="106"/>
    </location>
</feature>
<dbReference type="InterPro" id="IPR013786">
    <property type="entry name" value="AcylCoA_DH/ox_N"/>
</dbReference>
<evidence type="ECO:0000259" key="1">
    <source>
        <dbReference type="Pfam" id="PF02771"/>
    </source>
</evidence>
<dbReference type="AlphaFoldDB" id="A0A068FMM1"/>
<dbReference type="SUPFAM" id="SSF56645">
    <property type="entry name" value="Acyl-CoA dehydrogenase NM domain-like"/>
    <property type="match status" value="1"/>
</dbReference>
<dbReference type="GO" id="GO:0050660">
    <property type="term" value="F:flavin adenine dinucleotide binding"/>
    <property type="evidence" value="ECO:0007669"/>
    <property type="project" value="InterPro"/>
</dbReference>
<organism evidence="2">
    <name type="scientific">Agrotis segetum</name>
    <name type="common">Turnip moth</name>
    <dbReference type="NCBI Taxonomy" id="47767"/>
    <lineage>
        <taxon>Eukaryota</taxon>
        <taxon>Metazoa</taxon>
        <taxon>Ecdysozoa</taxon>
        <taxon>Arthropoda</taxon>
        <taxon>Hexapoda</taxon>
        <taxon>Insecta</taxon>
        <taxon>Pterygota</taxon>
        <taxon>Neoptera</taxon>
        <taxon>Endopterygota</taxon>
        <taxon>Lepidoptera</taxon>
        <taxon>Glossata</taxon>
        <taxon>Ditrysia</taxon>
        <taxon>Noctuoidea</taxon>
        <taxon>Noctuidae</taxon>
        <taxon>Noctuinae</taxon>
        <taxon>Noctuini</taxon>
        <taxon>Agrotis</taxon>
    </lineage>
</organism>
<reference evidence="2" key="2">
    <citation type="journal article" date="2015" name="BMC Genomics">
        <title>Analysis of the agrotis segetum pheromone gland transcriptome in the light of Sex pheromone biosynthesis.</title>
        <authorList>
            <person name="Ding B.J."/>
            <person name="Lofstedt C."/>
        </authorList>
    </citation>
    <scope>NUCLEOTIDE SEQUENCE</scope>
    <source>
        <tissue evidence="2">Pheromone gland</tissue>
    </source>
</reference>
<feature type="non-terminal residue" evidence="2">
    <location>
        <position position="106"/>
    </location>
</feature>
<reference evidence="2" key="1">
    <citation type="submission" date="2014-03" db="EMBL/GenBank/DDBJ databases">
        <authorList>
            <person name="Saikia M."/>
            <person name="Chaudhari Y."/>
            <person name="Khan M."/>
            <person name="Devi D."/>
        </authorList>
    </citation>
    <scope>NUCLEOTIDE SEQUENCE</scope>
    <source>
        <tissue evidence="2">Pheromone gland</tissue>
    </source>
</reference>
<name>A0A068FMM1_AGRSE</name>
<sequence>MASSPLLKSSKLGIYSRKCLKTLSQHRTFTTQLTEQQVCIQEMARNFASEHLKPNAAKHDTEARFPFEPIKKLASMGLMGACVDPKKGGLGLDYLSLALAVEELSR</sequence>
<dbReference type="Pfam" id="PF02771">
    <property type="entry name" value="Acyl-CoA_dh_N"/>
    <property type="match status" value="1"/>
</dbReference>
<dbReference type="EMBL" id="KJ622076">
    <property type="protein sequence ID" value="AID66666.1"/>
    <property type="molecule type" value="mRNA"/>
</dbReference>
<dbReference type="PANTHER" id="PTHR43884">
    <property type="entry name" value="ACYL-COA DEHYDROGENASE"/>
    <property type="match status" value="1"/>
</dbReference>
<evidence type="ECO:0000313" key="2">
    <source>
        <dbReference type="EMBL" id="AID66666.1"/>
    </source>
</evidence>
<proteinExistence type="evidence at transcript level"/>
<protein>
    <submittedName>
        <fullName evidence="2">Short-chain specific acyl-CoA dehydrogenase</fullName>
    </submittedName>
</protein>
<dbReference type="InterPro" id="IPR037069">
    <property type="entry name" value="AcylCoA_DH/ox_N_sf"/>
</dbReference>
<dbReference type="Gene3D" id="1.10.540.10">
    <property type="entry name" value="Acyl-CoA dehydrogenase/oxidase, N-terminal domain"/>
    <property type="match status" value="1"/>
</dbReference>
<accession>A0A068FMM1</accession>
<dbReference type="InterPro" id="IPR009100">
    <property type="entry name" value="AcylCoA_DH/oxidase_NM_dom_sf"/>
</dbReference>
<dbReference type="PANTHER" id="PTHR43884:SF12">
    <property type="entry name" value="ISOVALERYL-COA DEHYDROGENASE, MITOCHONDRIAL-RELATED"/>
    <property type="match status" value="1"/>
</dbReference>